<evidence type="ECO:0000256" key="1">
    <source>
        <dbReference type="SAM" id="SignalP"/>
    </source>
</evidence>
<name>A0A843S8E9_9BURK</name>
<evidence type="ECO:0000313" key="4">
    <source>
        <dbReference type="EMBL" id="MQA18493.1"/>
    </source>
</evidence>
<dbReference type="SUPFAM" id="SSF49785">
    <property type="entry name" value="Galactose-binding domain-like"/>
    <property type="match status" value="1"/>
</dbReference>
<feature type="domain" description="ExoP galactose-binding-like" evidence="3">
    <location>
        <begin position="68"/>
        <end position="201"/>
    </location>
</feature>
<dbReference type="InterPro" id="IPR013830">
    <property type="entry name" value="SGNH_hydro"/>
</dbReference>
<dbReference type="PANTHER" id="PTHR30383:SF32">
    <property type="entry name" value="SGNH-HYDROLASE"/>
    <property type="match status" value="1"/>
</dbReference>
<dbReference type="InterPro" id="IPR041443">
    <property type="entry name" value="Exop_C"/>
</dbReference>
<accession>A0A843S8E9</accession>
<feature type="signal peptide" evidence="1">
    <location>
        <begin position="1"/>
        <end position="22"/>
    </location>
</feature>
<feature type="domain" description="SGNH hydrolase-type esterase" evidence="2">
    <location>
        <begin position="481"/>
        <end position="643"/>
    </location>
</feature>
<keyword evidence="5" id="KW-1185">Reference proteome</keyword>
<dbReference type="InterPro" id="IPR008979">
    <property type="entry name" value="Galactose-bd-like_sf"/>
</dbReference>
<dbReference type="EMBL" id="WHUF01000001">
    <property type="protein sequence ID" value="MQA18493.1"/>
    <property type="molecule type" value="Genomic_DNA"/>
</dbReference>
<gene>
    <name evidence="4" type="ORF">GEV01_03080</name>
</gene>
<dbReference type="Pfam" id="PF18559">
    <property type="entry name" value="Exop_C"/>
    <property type="match status" value="1"/>
</dbReference>
<comment type="caution">
    <text evidence="4">The sequence shown here is derived from an EMBL/GenBank/DDBJ whole genome shotgun (WGS) entry which is preliminary data.</text>
</comment>
<reference evidence="4 5" key="1">
    <citation type="submission" date="2019-10" db="EMBL/GenBank/DDBJ databases">
        <title>Two novel species isolated from a subtropical stream in China.</title>
        <authorList>
            <person name="Lu H."/>
        </authorList>
    </citation>
    <scope>NUCLEOTIDE SEQUENCE [LARGE SCALE GENOMIC DNA]</scope>
    <source>
        <strain evidence="4 5">FT103W</strain>
    </source>
</reference>
<feature type="chain" id="PRO_5032679257" evidence="1">
    <location>
        <begin position="23"/>
        <end position="920"/>
    </location>
</feature>
<dbReference type="AlphaFoldDB" id="A0A843S8E9"/>
<dbReference type="RefSeq" id="WP_152801583.1">
    <property type="nucleotide sequence ID" value="NZ_WHUF01000001.1"/>
</dbReference>
<dbReference type="Proteomes" id="UP000444318">
    <property type="component" value="Unassembled WGS sequence"/>
</dbReference>
<dbReference type="Gene3D" id="3.40.50.1820">
    <property type="entry name" value="alpha/beta hydrolase"/>
    <property type="match status" value="1"/>
</dbReference>
<protein>
    <submittedName>
        <fullName evidence="4">Uncharacterized protein</fullName>
    </submittedName>
</protein>
<evidence type="ECO:0000259" key="3">
    <source>
        <dbReference type="Pfam" id="PF18559"/>
    </source>
</evidence>
<sequence length="920" mass="100928">MKKFSYLMAAACLAVAIHPARAEAPRELNLYQGKALPSWHVTVAGFEGPEQVLDGAAVTIPKPADSRVPSGVVGARQGEAAGRHDALTLHWKDAWYASLRFDGGLPLDLRPYTAAGTLEFDINVIELAQGGIYFTMRCGADCNRKLPYVLPARALQGKGWQHLSFSLSCFARKEDDFSKVVTPFAMDATGAGEVALANIKLVKQGKANASCPDYRTESVTPTPLAHSWSLGSWIPRHEKKLEENRRLKQAGKNPQLLFIGDSITEGWEKSGKQVWQRYYEKYDAVALGFGGDHTENVLWRLQHGEVDGLAPKVAVLMIGTNNTGDRQDEPFATAAGVRRIVEELRQRLPQTKLLLLAIFPRDAQPTSFQRRLNEKVNERIAALADGRHVYFADINAALLNPDGTLSPDVMPDLLHPEERGYEIWARTMEPTLQKLMSDQPSCALSAAPRSVDYPWMSMARWQQMHADQVARAEQGNIDVMFVGDSITEMWPKPLWEANFQKFKPANFGIGGDHTGNVLWRLQNPAIAGLKPKLVVLLIGVNNINLCGEGPEAVFGGIEAVVAKLRKQYPSARILLNAVLPEGERADSSGRQSVVALNKMVAGLGDGKTVFFRDYGARFVGADGTLSAELQPDFLHFSEKGYRVLADAMRPDIESLLTADDMRAFQAAPAGFADVRANVAQGRVEEFSYDSNVTGTRRKASVYLPPGYSKDRRYPVLYLLHGIGGNQDEWRGYVRSSAILDNLIADGKAAPMIVVMPNGRALADDRPPPAERTFSPEHVAGFAAFERELLESLIPAIDKQYATLAGRQQRAIAGLSMGGGQALNFGLGHLDTFGWVGGFSSAPNTGAAAALLPDAARARGQLRLLYLSCGTQDNLFGVSQGFHRYLKANDIPHVWNVDGHGHDRESWADNLYHFAQLLFKP</sequence>
<dbReference type="Gene3D" id="2.60.120.430">
    <property type="entry name" value="Galactose-binding lectin"/>
    <property type="match status" value="1"/>
</dbReference>
<organism evidence="4 5">
    <name type="scientific">Rugamonas rivuli</name>
    <dbReference type="NCBI Taxonomy" id="2743358"/>
    <lineage>
        <taxon>Bacteria</taxon>
        <taxon>Pseudomonadati</taxon>
        <taxon>Pseudomonadota</taxon>
        <taxon>Betaproteobacteria</taxon>
        <taxon>Burkholderiales</taxon>
        <taxon>Oxalobacteraceae</taxon>
        <taxon>Telluria group</taxon>
        <taxon>Rugamonas</taxon>
    </lineage>
</organism>
<keyword evidence="1" id="KW-0732">Signal</keyword>
<feature type="domain" description="SGNH hydrolase-type esterase" evidence="2">
    <location>
        <begin position="258"/>
        <end position="423"/>
    </location>
</feature>
<dbReference type="PANTHER" id="PTHR30383">
    <property type="entry name" value="THIOESTERASE 1/PROTEASE 1/LYSOPHOSPHOLIPASE L1"/>
    <property type="match status" value="1"/>
</dbReference>
<dbReference type="GO" id="GO:0004622">
    <property type="term" value="F:phosphatidylcholine lysophospholipase activity"/>
    <property type="evidence" value="ECO:0007669"/>
    <property type="project" value="TreeGrafter"/>
</dbReference>
<evidence type="ECO:0000313" key="5">
    <source>
        <dbReference type="Proteomes" id="UP000444318"/>
    </source>
</evidence>
<dbReference type="InterPro" id="IPR036514">
    <property type="entry name" value="SGNH_hydro_sf"/>
</dbReference>
<proteinExistence type="predicted"/>
<evidence type="ECO:0000259" key="2">
    <source>
        <dbReference type="Pfam" id="PF13472"/>
    </source>
</evidence>
<dbReference type="CDD" id="cd01820">
    <property type="entry name" value="PAF_acetylesterase_like"/>
    <property type="match status" value="1"/>
</dbReference>
<dbReference type="SUPFAM" id="SSF53474">
    <property type="entry name" value="alpha/beta-Hydrolases"/>
    <property type="match status" value="1"/>
</dbReference>
<dbReference type="Pfam" id="PF00756">
    <property type="entry name" value="Esterase"/>
    <property type="match status" value="1"/>
</dbReference>
<dbReference type="InterPro" id="IPR029058">
    <property type="entry name" value="AB_hydrolase_fold"/>
</dbReference>
<dbReference type="Pfam" id="PF13472">
    <property type="entry name" value="Lipase_GDSL_2"/>
    <property type="match status" value="2"/>
</dbReference>
<dbReference type="SUPFAM" id="SSF52266">
    <property type="entry name" value="SGNH hydrolase"/>
    <property type="match status" value="2"/>
</dbReference>
<dbReference type="InterPro" id="IPR000801">
    <property type="entry name" value="Esterase-like"/>
</dbReference>
<dbReference type="InterPro" id="IPR051532">
    <property type="entry name" value="Ester_Hydrolysis_Enzymes"/>
</dbReference>
<dbReference type="Gene3D" id="3.40.50.1110">
    <property type="entry name" value="SGNH hydrolase"/>
    <property type="match status" value="2"/>
</dbReference>